<gene>
    <name evidence="1" type="primary">Necator_chrI.g1964</name>
    <name evidence="1" type="ORF">RB195_005838</name>
</gene>
<dbReference type="Proteomes" id="UP001303046">
    <property type="component" value="Unassembled WGS sequence"/>
</dbReference>
<keyword evidence="2" id="KW-1185">Reference proteome</keyword>
<dbReference type="PANTHER" id="PTHR12957">
    <property type="entry name" value="DEAD/H BOX POLYPEPTIDE 26/DICE1-RELATED"/>
    <property type="match status" value="1"/>
</dbReference>
<reference evidence="1 2" key="1">
    <citation type="submission" date="2023-08" db="EMBL/GenBank/DDBJ databases">
        <title>A Necator americanus chromosomal reference genome.</title>
        <authorList>
            <person name="Ilik V."/>
            <person name="Petrzelkova K.J."/>
            <person name="Pardy F."/>
            <person name="Fuh T."/>
            <person name="Niatou-Singa F.S."/>
            <person name="Gouil Q."/>
            <person name="Baker L."/>
            <person name="Ritchie M.E."/>
            <person name="Jex A.R."/>
            <person name="Gazzola D."/>
            <person name="Li H."/>
            <person name="Toshio Fujiwara R."/>
            <person name="Zhan B."/>
            <person name="Aroian R.V."/>
            <person name="Pafco B."/>
            <person name="Schwarz E.M."/>
        </authorList>
    </citation>
    <scope>NUCLEOTIDE SEQUENCE [LARGE SCALE GENOMIC DNA]</scope>
    <source>
        <strain evidence="1 2">Aroian</strain>
        <tissue evidence="1">Whole animal</tissue>
    </source>
</reference>
<sequence length="226" mass="25107">MRIDAINLAQRIANSDGYTSTVARRPVLGARREYATVPDSNKINCCLPLITDDLSKAIRASLVNCGLEDQLRIVEKPPTNLKKQLALAKARMSKLSEFCATLQNEQVFLTPPIILPRGGQSIESVCGSTGGRSFLLQSHKLIGPMVDQIVQAIQLNGIIVRFECPTLASVREGNEDTMSDRDKARLRLRNHMETRPLTLVYVKGLGGRPPTGHWPIPEAFWHDRIE</sequence>
<protein>
    <submittedName>
        <fullName evidence="1">Uncharacterized protein</fullName>
    </submittedName>
</protein>
<comment type="caution">
    <text evidence="1">The sequence shown here is derived from an EMBL/GenBank/DDBJ whole genome shotgun (WGS) entry which is preliminary data.</text>
</comment>
<name>A0ABR1BPV3_NECAM</name>
<evidence type="ECO:0000313" key="2">
    <source>
        <dbReference type="Proteomes" id="UP001303046"/>
    </source>
</evidence>
<dbReference type="EMBL" id="JAVFWL010000001">
    <property type="protein sequence ID" value="KAK6728443.1"/>
    <property type="molecule type" value="Genomic_DNA"/>
</dbReference>
<accession>A0ABR1BPV3</accession>
<proteinExistence type="predicted"/>
<dbReference type="InterPro" id="IPR051113">
    <property type="entry name" value="Integrator_subunit6"/>
</dbReference>
<organism evidence="1 2">
    <name type="scientific">Necator americanus</name>
    <name type="common">Human hookworm</name>
    <dbReference type="NCBI Taxonomy" id="51031"/>
    <lineage>
        <taxon>Eukaryota</taxon>
        <taxon>Metazoa</taxon>
        <taxon>Ecdysozoa</taxon>
        <taxon>Nematoda</taxon>
        <taxon>Chromadorea</taxon>
        <taxon>Rhabditida</taxon>
        <taxon>Rhabditina</taxon>
        <taxon>Rhabditomorpha</taxon>
        <taxon>Strongyloidea</taxon>
        <taxon>Ancylostomatidae</taxon>
        <taxon>Bunostominae</taxon>
        <taxon>Necator</taxon>
    </lineage>
</organism>
<dbReference type="PANTHER" id="PTHR12957:SF2">
    <property type="entry name" value="INTEGRATOR COMPLEX SUBUNIT 6"/>
    <property type="match status" value="1"/>
</dbReference>
<evidence type="ECO:0000313" key="1">
    <source>
        <dbReference type="EMBL" id="KAK6728443.1"/>
    </source>
</evidence>